<organism evidence="3 4">
    <name type="scientific">Geomonas propionica</name>
    <dbReference type="NCBI Taxonomy" id="2798582"/>
    <lineage>
        <taxon>Bacteria</taxon>
        <taxon>Pseudomonadati</taxon>
        <taxon>Thermodesulfobacteriota</taxon>
        <taxon>Desulfuromonadia</taxon>
        <taxon>Geobacterales</taxon>
        <taxon>Geobacteraceae</taxon>
        <taxon>Geomonas</taxon>
    </lineage>
</organism>
<keyword evidence="4" id="KW-1185">Reference proteome</keyword>
<dbReference type="RefSeq" id="WP_199396165.1">
    <property type="nucleotide sequence ID" value="NZ_JAEMHK010000013.1"/>
</dbReference>
<dbReference type="Proteomes" id="UP000641025">
    <property type="component" value="Unassembled WGS sequence"/>
</dbReference>
<gene>
    <name evidence="3" type="ORF">JFN90_16175</name>
</gene>
<evidence type="ECO:0000313" key="3">
    <source>
        <dbReference type="EMBL" id="MBJ6801668.1"/>
    </source>
</evidence>
<sequence>MRKTTTTAWSLIVFLVLSGCATMPTGPSVRVLPTPGKSFEQFMSEDALCRRYAEHQLGMSPQDTANQNTATSAVVGGAVGAGVGALLGAAGGNAGAGAAIGGGTGLLFGAASGNESGRVYGYEAQRRYDNTYVQCMYAKGNQIPGSSVRKVRRARPYTPPPPPDMYSVPPDYYPER</sequence>
<dbReference type="PROSITE" id="PS51257">
    <property type="entry name" value="PROKAR_LIPOPROTEIN"/>
    <property type="match status" value="1"/>
</dbReference>
<evidence type="ECO:0000313" key="4">
    <source>
        <dbReference type="Proteomes" id="UP000641025"/>
    </source>
</evidence>
<protein>
    <submittedName>
        <fullName evidence="3">Glycine zipper family protein</fullName>
    </submittedName>
</protein>
<keyword evidence="2" id="KW-0732">Signal</keyword>
<dbReference type="EMBL" id="JAEMHK010000013">
    <property type="protein sequence ID" value="MBJ6801668.1"/>
    <property type="molecule type" value="Genomic_DNA"/>
</dbReference>
<reference evidence="3 4" key="1">
    <citation type="submission" date="2020-12" db="EMBL/GenBank/DDBJ databases">
        <title>Geomonas sp. Red259, isolated from paddy soil.</title>
        <authorList>
            <person name="Xu Z."/>
            <person name="Zhang Z."/>
            <person name="Masuda Y."/>
            <person name="Itoh H."/>
            <person name="Senoo K."/>
        </authorList>
    </citation>
    <scope>NUCLEOTIDE SEQUENCE [LARGE SCALE GENOMIC DNA]</scope>
    <source>
        <strain evidence="3 4">Red259</strain>
    </source>
</reference>
<evidence type="ECO:0000256" key="2">
    <source>
        <dbReference type="SAM" id="SignalP"/>
    </source>
</evidence>
<feature type="region of interest" description="Disordered" evidence="1">
    <location>
        <begin position="146"/>
        <end position="176"/>
    </location>
</feature>
<comment type="caution">
    <text evidence="3">The sequence shown here is derived from an EMBL/GenBank/DDBJ whole genome shotgun (WGS) entry which is preliminary data.</text>
</comment>
<evidence type="ECO:0000256" key="1">
    <source>
        <dbReference type="SAM" id="MobiDB-lite"/>
    </source>
</evidence>
<proteinExistence type="predicted"/>
<name>A0ABS0YUV9_9BACT</name>
<feature type="signal peptide" evidence="2">
    <location>
        <begin position="1"/>
        <end position="21"/>
    </location>
</feature>
<feature type="chain" id="PRO_5046620313" evidence="2">
    <location>
        <begin position="22"/>
        <end position="176"/>
    </location>
</feature>
<accession>A0ABS0YUV9</accession>